<comment type="caution">
    <text evidence="2">The sequence shown here is derived from an EMBL/GenBank/DDBJ whole genome shotgun (WGS) entry which is preliminary data.</text>
</comment>
<proteinExistence type="predicted"/>
<dbReference type="EMBL" id="JASJQH010002147">
    <property type="protein sequence ID" value="KAK9760428.1"/>
    <property type="molecule type" value="Genomic_DNA"/>
</dbReference>
<accession>A0ABR2WFY6</accession>
<keyword evidence="3" id="KW-1185">Reference proteome</keyword>
<name>A0ABR2WFY6_9FUNG</name>
<feature type="compositionally biased region" description="Polar residues" evidence="1">
    <location>
        <begin position="43"/>
        <end position="52"/>
    </location>
</feature>
<reference evidence="2 3" key="1">
    <citation type="submission" date="2023-04" db="EMBL/GenBank/DDBJ databases">
        <title>Genome of Basidiobolus ranarum AG-B5.</title>
        <authorList>
            <person name="Stajich J.E."/>
            <person name="Carter-House D."/>
            <person name="Gryganskyi A."/>
        </authorList>
    </citation>
    <scope>NUCLEOTIDE SEQUENCE [LARGE SCALE GENOMIC DNA]</scope>
    <source>
        <strain evidence="2 3">AG-B5</strain>
    </source>
</reference>
<evidence type="ECO:0000256" key="1">
    <source>
        <dbReference type="SAM" id="MobiDB-lite"/>
    </source>
</evidence>
<feature type="region of interest" description="Disordered" evidence="1">
    <location>
        <begin position="19"/>
        <end position="52"/>
    </location>
</feature>
<organism evidence="2 3">
    <name type="scientific">Basidiobolus ranarum</name>
    <dbReference type="NCBI Taxonomy" id="34480"/>
    <lineage>
        <taxon>Eukaryota</taxon>
        <taxon>Fungi</taxon>
        <taxon>Fungi incertae sedis</taxon>
        <taxon>Zoopagomycota</taxon>
        <taxon>Entomophthoromycotina</taxon>
        <taxon>Basidiobolomycetes</taxon>
        <taxon>Basidiobolales</taxon>
        <taxon>Basidiobolaceae</taxon>
        <taxon>Basidiobolus</taxon>
    </lineage>
</organism>
<dbReference type="Proteomes" id="UP001479436">
    <property type="component" value="Unassembled WGS sequence"/>
</dbReference>
<evidence type="ECO:0000313" key="2">
    <source>
        <dbReference type="EMBL" id="KAK9760428.1"/>
    </source>
</evidence>
<protein>
    <submittedName>
        <fullName evidence="2">Uncharacterized protein</fullName>
    </submittedName>
</protein>
<evidence type="ECO:0000313" key="3">
    <source>
        <dbReference type="Proteomes" id="UP001479436"/>
    </source>
</evidence>
<gene>
    <name evidence="2" type="ORF">K7432_015537</name>
</gene>
<sequence length="128" mass="14558">MSAFQNLVDSGADCSGGNGMSKLMKSFGQDRSLQQDRFEGSYGESSSRNAFNRPITSNAMEHNFAEEFLQESGQHQEGFNFSKLDRELDNIQVHMPPSQRNQDWANDFMRFNGGVEELGPNFNEFQQF</sequence>
<feature type="non-terminal residue" evidence="2">
    <location>
        <position position="128"/>
    </location>
</feature>